<feature type="region of interest" description="Disordered" evidence="2">
    <location>
        <begin position="175"/>
        <end position="277"/>
    </location>
</feature>
<evidence type="ECO:0000313" key="4">
    <source>
        <dbReference type="Proteomes" id="UP000069940"/>
    </source>
</evidence>
<feature type="region of interest" description="Disordered" evidence="2">
    <location>
        <begin position="373"/>
        <end position="402"/>
    </location>
</feature>
<dbReference type="EnsemblMetazoa" id="AALFPA23_011452.R16244">
    <property type="protein sequence ID" value="AALFPA23_011452.P16244"/>
    <property type="gene ID" value="AALFPA23_011452"/>
</dbReference>
<evidence type="ECO:0000256" key="2">
    <source>
        <dbReference type="SAM" id="MobiDB-lite"/>
    </source>
</evidence>
<feature type="compositionally biased region" description="Low complexity" evidence="2">
    <location>
        <begin position="541"/>
        <end position="553"/>
    </location>
</feature>
<dbReference type="Proteomes" id="UP000069940">
    <property type="component" value="Unassembled WGS sequence"/>
</dbReference>
<keyword evidence="1" id="KW-0862">Zinc</keyword>
<reference evidence="4" key="1">
    <citation type="journal article" date="2015" name="Proc. Natl. Acad. Sci. U.S.A.">
        <title>Genome sequence of the Asian Tiger mosquito, Aedes albopictus, reveals insights into its biology, genetics, and evolution.</title>
        <authorList>
            <person name="Chen X.G."/>
            <person name="Jiang X."/>
            <person name="Gu J."/>
            <person name="Xu M."/>
            <person name="Wu Y."/>
            <person name="Deng Y."/>
            <person name="Zhang C."/>
            <person name="Bonizzoni M."/>
            <person name="Dermauw W."/>
            <person name="Vontas J."/>
            <person name="Armbruster P."/>
            <person name="Huang X."/>
            <person name="Yang Y."/>
            <person name="Zhang H."/>
            <person name="He W."/>
            <person name="Peng H."/>
            <person name="Liu Y."/>
            <person name="Wu K."/>
            <person name="Chen J."/>
            <person name="Lirakis M."/>
            <person name="Topalis P."/>
            <person name="Van Leeuwen T."/>
            <person name="Hall A.B."/>
            <person name="Jiang X."/>
            <person name="Thorpe C."/>
            <person name="Mueller R.L."/>
            <person name="Sun C."/>
            <person name="Waterhouse R.M."/>
            <person name="Yan G."/>
            <person name="Tu Z.J."/>
            <person name="Fang X."/>
            <person name="James A.A."/>
        </authorList>
    </citation>
    <scope>NUCLEOTIDE SEQUENCE [LARGE SCALE GENOMIC DNA]</scope>
    <source>
        <strain evidence="4">Foshan</strain>
    </source>
</reference>
<dbReference type="PANTHER" id="PTHR10443">
    <property type="entry name" value="MICROSOMAL DIPEPTIDASE"/>
    <property type="match status" value="1"/>
</dbReference>
<accession>A0ABM1YRB7</accession>
<feature type="region of interest" description="Disordered" evidence="2">
    <location>
        <begin position="1"/>
        <end position="39"/>
    </location>
</feature>
<dbReference type="PROSITE" id="PS51365">
    <property type="entry name" value="RENAL_DIPEPTIDASE_2"/>
    <property type="match status" value="1"/>
</dbReference>
<feature type="compositionally biased region" description="Low complexity" evidence="2">
    <location>
        <begin position="54"/>
        <end position="70"/>
    </location>
</feature>
<reference evidence="3" key="2">
    <citation type="submission" date="2025-05" db="UniProtKB">
        <authorList>
            <consortium name="EnsemblMetazoa"/>
        </authorList>
    </citation>
    <scope>IDENTIFICATION</scope>
    <source>
        <strain evidence="3">Foshan</strain>
    </source>
</reference>
<keyword evidence="4" id="KW-1185">Reference proteome</keyword>
<evidence type="ECO:0000256" key="1">
    <source>
        <dbReference type="RuleBase" id="RU341113"/>
    </source>
</evidence>
<keyword evidence="1" id="KW-0645">Protease</keyword>
<keyword evidence="1" id="KW-0479">Metal-binding</keyword>
<feature type="region of interest" description="Disordered" evidence="2">
    <location>
        <begin position="474"/>
        <end position="560"/>
    </location>
</feature>
<feature type="compositionally biased region" description="Low complexity" evidence="2">
    <location>
        <begin position="211"/>
        <end position="225"/>
    </location>
</feature>
<dbReference type="InterPro" id="IPR000180">
    <property type="entry name" value="Dipep_AS"/>
</dbReference>
<feature type="region of interest" description="Disordered" evidence="2">
    <location>
        <begin position="54"/>
        <end position="83"/>
    </location>
</feature>
<dbReference type="GeneID" id="109420563"/>
<dbReference type="EC" id="3.4.13.19" evidence="1"/>
<keyword evidence="1" id="KW-0482">Metalloprotease</keyword>
<evidence type="ECO:0000313" key="3">
    <source>
        <dbReference type="EnsemblMetazoa" id="AALFPA23_011452.P16246"/>
    </source>
</evidence>
<dbReference type="Gene3D" id="3.20.20.140">
    <property type="entry name" value="Metal-dependent hydrolases"/>
    <property type="match status" value="1"/>
</dbReference>
<dbReference type="InterPro" id="IPR032466">
    <property type="entry name" value="Metal_Hydrolase"/>
</dbReference>
<keyword evidence="1" id="KW-0449">Lipoprotein</keyword>
<feature type="compositionally biased region" description="Polar residues" evidence="2">
    <location>
        <begin position="493"/>
        <end position="540"/>
    </location>
</feature>
<keyword evidence="1" id="KW-0378">Hydrolase</keyword>
<keyword evidence="1" id="KW-0472">Membrane</keyword>
<feature type="compositionally biased region" description="Basic residues" evidence="2">
    <location>
        <begin position="783"/>
        <end position="793"/>
    </location>
</feature>
<keyword evidence="1" id="KW-0224">Dipeptidase</keyword>
<feature type="region of interest" description="Disordered" evidence="2">
    <location>
        <begin position="774"/>
        <end position="808"/>
    </location>
</feature>
<dbReference type="EnsemblMetazoa" id="AALFPA23_011452.R16246">
    <property type="protein sequence ID" value="AALFPA23_011452.P16246"/>
    <property type="gene ID" value="AALFPA23_011452"/>
</dbReference>
<keyword evidence="1" id="KW-1015">Disulfide bond</keyword>
<dbReference type="SUPFAM" id="SSF51556">
    <property type="entry name" value="Metallo-dependent hydrolases"/>
    <property type="match status" value="1"/>
</dbReference>
<sequence length="1223" mass="132089">MTDINRNGPSFLKHNGKIEPSGGPSASSTLKRNNSYHQRLKKSYSECEYAAAATGPANNNGQQSTVSRSGTTGGSGKWRSQQPTAAQVTTAAKLDTNATTTMVTANTSADEFKRFHTLRNSYGGKSNLNVNSTNESSIKTQVLLHQQKLKEYSKYASVAVASAAATTAAADLNNDSYSTCSSSQSDYQHPQHHSHKHHHRYHHHHQHHQHLPSSTQHQSQQQHQQYPVSTTVAANATLTRPGTGLNASSSILKNNKDSSSGAATAGGGSAKNSLRRGTGGLSTLSLCSCDAETEIIPNPLRPLYQYSLDRKNTRQHTYTCEQNAQILLRLEKDRARKYGSSGKLNFTASTSDLTTLPSSFGIGTGLQKSATTATINPTTASTTTVTPVTAPTPLSTAMPTTMPTTTTATELRTGSCNNETAAMGTFGYRRSSVVYPENSYIEDEPFVEDMIPPPPPPLNRRPSYGYSCITQPLANESGGLGQQQQPPGGLANDLTSTVNGNNGVINNYPSNQPDLFNFASSTTTSAGNGPGSQLLQSSGPNSTLKSTLKNKSSARTGTNADTASITGVDVHKAKLKNSGSNFDIMNNGTFIDTGGDGGEDGTIPVKQFPPYYFDDNYLNHSLHQHFYYQNPDGSFPVTGIKNDTEGQLYLYHHEPASYIPNYDTLNMPSKYNTIGPGGSVLGGGGNVTGAGHMDYVGNTKYHHASSCNLNQFSSSAKSNLISSHQHHFSNSISNFNFNPSQYFGTGLEPPGATIIGGPGGLGVMGGDVFTSSISLNGGTPNKHQQHPWKHRQCPSRGSSSTGSGSSKWDLPSRQWLAVTSILLIAGAAGVAVPFALKVSAGAPLEERIQAATQLLDTVPLIDGHNDLPWNIRKFLHNQLNEFRFEDDLKQISPWSKSAWSHTDLQRLKRGRLAAQFWAAYVPCEAQHKDAVQITLEQIDVIKRLTERYSPHLTACASVYDIVQAHKNHQMCSLIGVEGGHSLGGSLGVLRIYYALGVRYMTLTSTCHTPWADSSNADGPKYDIKHGGLTAYGKTIVREMNRLGMIVDLSKSSVATMKDVLATSQAPVIFSHSSAYALCNSSRNVQDEVLQLVTKNRGLVMVNFYNKFLSCTENATVEDAVAHINHIRQIAGIDHVGLGAGYDGINFTPRGLEDVSTYPRLFAELLGLGWTAEELEKLAGRNLLRVLEEVEKVRENQRLSGVRPYEDIPVALRAEEHFNCTTNS</sequence>
<dbReference type="CDD" id="cd01301">
    <property type="entry name" value="rDP_like"/>
    <property type="match status" value="1"/>
</dbReference>
<comment type="subcellular location">
    <subcellularLocation>
        <location evidence="1">Membrane</location>
        <topology evidence="1">Lipid-anchor</topology>
        <topology evidence="1">GPI-anchor</topology>
    </subcellularLocation>
</comment>
<proteinExistence type="inferred from homology"/>
<feature type="compositionally biased region" description="Polar residues" evidence="2">
    <location>
        <begin position="226"/>
        <end position="253"/>
    </location>
</feature>
<keyword evidence="1" id="KW-0325">Glycoprotein</keyword>
<feature type="compositionally biased region" description="Polar residues" evidence="2">
    <location>
        <begin position="24"/>
        <end position="37"/>
    </location>
</feature>
<comment type="subunit">
    <text evidence="1">Homodimer; disulfide-linked.</text>
</comment>
<dbReference type="Pfam" id="PF01244">
    <property type="entry name" value="Peptidase_M19"/>
    <property type="match status" value="1"/>
</dbReference>
<comment type="catalytic activity">
    <reaction evidence="1">
        <text>an L-aminoacyl-L-amino acid + H2O = 2 an L-alpha-amino acid</text>
        <dbReference type="Rhea" id="RHEA:48940"/>
        <dbReference type="ChEBI" id="CHEBI:15377"/>
        <dbReference type="ChEBI" id="CHEBI:59869"/>
        <dbReference type="ChEBI" id="CHEBI:77460"/>
        <dbReference type="EC" id="3.4.13.19"/>
    </reaction>
</comment>
<feature type="compositionally biased region" description="Low complexity" evidence="2">
    <location>
        <begin position="175"/>
        <end position="188"/>
    </location>
</feature>
<dbReference type="InterPro" id="IPR008257">
    <property type="entry name" value="Pept_M19"/>
</dbReference>
<feature type="compositionally biased region" description="Basic residues" evidence="2">
    <location>
        <begin position="190"/>
        <end position="210"/>
    </location>
</feature>
<feature type="compositionally biased region" description="Low complexity" evidence="2">
    <location>
        <begin position="795"/>
        <end position="806"/>
    </location>
</feature>
<name>A0ABM1YRB7_AEDAL</name>
<dbReference type="RefSeq" id="XP_062706260.1">
    <property type="nucleotide sequence ID" value="XM_062850276.1"/>
</dbReference>
<organism evidence="3 4">
    <name type="scientific">Aedes albopictus</name>
    <name type="common">Asian tiger mosquito</name>
    <name type="synonym">Stegomyia albopicta</name>
    <dbReference type="NCBI Taxonomy" id="7160"/>
    <lineage>
        <taxon>Eukaryota</taxon>
        <taxon>Metazoa</taxon>
        <taxon>Ecdysozoa</taxon>
        <taxon>Arthropoda</taxon>
        <taxon>Hexapoda</taxon>
        <taxon>Insecta</taxon>
        <taxon>Pterygota</taxon>
        <taxon>Neoptera</taxon>
        <taxon>Endopterygota</taxon>
        <taxon>Diptera</taxon>
        <taxon>Nematocera</taxon>
        <taxon>Culicoidea</taxon>
        <taxon>Culicidae</taxon>
        <taxon>Culicinae</taxon>
        <taxon>Aedini</taxon>
        <taxon>Aedes</taxon>
        <taxon>Stegomyia</taxon>
    </lineage>
</organism>
<protein>
    <recommendedName>
        <fullName evidence="1">Dipeptidase</fullName>
        <ecNumber evidence="1">3.4.13.19</ecNumber>
    </recommendedName>
</protein>
<dbReference type="PANTHER" id="PTHR10443:SF47">
    <property type="entry name" value="DIPEPTIDASE"/>
    <property type="match status" value="1"/>
</dbReference>
<dbReference type="RefSeq" id="XP_062706261.1">
    <property type="nucleotide sequence ID" value="XM_062850277.1"/>
</dbReference>
<comment type="cofactor">
    <cofactor evidence="1">
        <name>Zn(2+)</name>
        <dbReference type="ChEBI" id="CHEBI:29105"/>
    </cofactor>
</comment>
<comment type="similarity">
    <text evidence="1">Belongs to the metallo-dependent hydrolases superfamily. Peptidase M19 family.</text>
</comment>
<keyword evidence="1" id="KW-0336">GPI-anchor</keyword>
<dbReference type="PROSITE" id="PS00869">
    <property type="entry name" value="RENAL_DIPEPTIDASE_1"/>
    <property type="match status" value="1"/>
</dbReference>